<name>A0A0M8P498_9EURO</name>
<dbReference type="AlphaFoldDB" id="A0A0M8P498"/>
<gene>
    <name evidence="1" type="ORF">ACN38_g9066</name>
</gene>
<reference evidence="1 2" key="1">
    <citation type="submission" date="2015-08" db="EMBL/GenBank/DDBJ databases">
        <title>Genome sequencing of Penicillium nordicum.</title>
        <authorList>
            <person name="Nguyen H.D."/>
            <person name="Seifert K.A."/>
        </authorList>
    </citation>
    <scope>NUCLEOTIDE SEQUENCE [LARGE SCALE GENOMIC DNA]</scope>
    <source>
        <strain evidence="1 2">DAOMC 185683</strain>
    </source>
</reference>
<accession>A0A0M8P498</accession>
<evidence type="ECO:0000313" key="1">
    <source>
        <dbReference type="EMBL" id="KOS40100.1"/>
    </source>
</evidence>
<organism evidence="1 2">
    <name type="scientific">Penicillium nordicum</name>
    <dbReference type="NCBI Taxonomy" id="229535"/>
    <lineage>
        <taxon>Eukaryota</taxon>
        <taxon>Fungi</taxon>
        <taxon>Dikarya</taxon>
        <taxon>Ascomycota</taxon>
        <taxon>Pezizomycotina</taxon>
        <taxon>Eurotiomycetes</taxon>
        <taxon>Eurotiomycetidae</taxon>
        <taxon>Eurotiales</taxon>
        <taxon>Aspergillaceae</taxon>
        <taxon>Penicillium</taxon>
    </lineage>
</organism>
<evidence type="ECO:0000313" key="2">
    <source>
        <dbReference type="Proteomes" id="UP000037696"/>
    </source>
</evidence>
<keyword evidence="2" id="KW-1185">Reference proteome</keyword>
<proteinExistence type="predicted"/>
<sequence>MYCVPIKTGIKTNNPHIFPVHQKAKKRARKKIKKWRERTNSKAFMHAILSPHHFISSTTRGEGCVTSVTRTRTYC</sequence>
<dbReference type="EMBL" id="LHQQ01000177">
    <property type="protein sequence ID" value="KOS40100.1"/>
    <property type="molecule type" value="Genomic_DNA"/>
</dbReference>
<comment type="caution">
    <text evidence="1">The sequence shown here is derived from an EMBL/GenBank/DDBJ whole genome shotgun (WGS) entry which is preliminary data.</text>
</comment>
<protein>
    <submittedName>
        <fullName evidence="1">Uncharacterized protein</fullName>
    </submittedName>
</protein>
<dbReference type="Proteomes" id="UP000037696">
    <property type="component" value="Unassembled WGS sequence"/>
</dbReference>